<name>A0A5B0M4W1_PUCGR</name>
<dbReference type="Proteomes" id="UP000324748">
    <property type="component" value="Unassembled WGS sequence"/>
</dbReference>
<proteinExistence type="predicted"/>
<sequence length="87" mass="8939">MSFKIGGFSGSLAGGNSLSPIGEGGAKKVTDEPTAKSAQPATPALDPSIDSPNVDQDKRSANTHNSMDNTKKDDEKSKGVASTKYVV</sequence>
<feature type="compositionally biased region" description="Basic and acidic residues" evidence="1">
    <location>
        <begin position="69"/>
        <end position="78"/>
    </location>
</feature>
<feature type="region of interest" description="Disordered" evidence="1">
    <location>
        <begin position="1"/>
        <end position="87"/>
    </location>
</feature>
<evidence type="ECO:0000313" key="5">
    <source>
        <dbReference type="Proteomes" id="UP000325313"/>
    </source>
</evidence>
<dbReference type="AlphaFoldDB" id="A0A5B0M4W1"/>
<evidence type="ECO:0000313" key="3">
    <source>
        <dbReference type="EMBL" id="KAA1071842.1"/>
    </source>
</evidence>
<keyword evidence="4" id="KW-1185">Reference proteome</keyword>
<reference evidence="4 5" key="1">
    <citation type="submission" date="2019-05" db="EMBL/GenBank/DDBJ databases">
        <title>Emergence of the Ug99 lineage of the wheat stem rust pathogen through somatic hybridization.</title>
        <authorList>
            <person name="Li F."/>
            <person name="Upadhyaya N.M."/>
            <person name="Sperschneider J."/>
            <person name="Matny O."/>
            <person name="Nguyen-Phuc H."/>
            <person name="Mago R."/>
            <person name="Raley C."/>
            <person name="Miller M.E."/>
            <person name="Silverstein K.A.T."/>
            <person name="Henningsen E."/>
            <person name="Hirsch C.D."/>
            <person name="Visser B."/>
            <person name="Pretorius Z.A."/>
            <person name="Steffenson B.J."/>
            <person name="Schwessinger B."/>
            <person name="Dodds P.N."/>
            <person name="Figueroa M."/>
        </authorList>
    </citation>
    <scope>NUCLEOTIDE SEQUENCE [LARGE SCALE GENOMIC DNA]</scope>
    <source>
        <strain evidence="3">21-0</strain>
        <strain evidence="2 5">Ug99</strain>
    </source>
</reference>
<organism evidence="3 4">
    <name type="scientific">Puccinia graminis f. sp. tritici</name>
    <dbReference type="NCBI Taxonomy" id="56615"/>
    <lineage>
        <taxon>Eukaryota</taxon>
        <taxon>Fungi</taxon>
        <taxon>Dikarya</taxon>
        <taxon>Basidiomycota</taxon>
        <taxon>Pucciniomycotina</taxon>
        <taxon>Pucciniomycetes</taxon>
        <taxon>Pucciniales</taxon>
        <taxon>Pucciniaceae</taxon>
        <taxon>Puccinia</taxon>
    </lineage>
</organism>
<evidence type="ECO:0000256" key="1">
    <source>
        <dbReference type="SAM" id="MobiDB-lite"/>
    </source>
</evidence>
<evidence type="ECO:0000313" key="4">
    <source>
        <dbReference type="Proteomes" id="UP000324748"/>
    </source>
</evidence>
<protein>
    <submittedName>
        <fullName evidence="3">Uncharacterized protein</fullName>
    </submittedName>
</protein>
<comment type="caution">
    <text evidence="3">The sequence shown here is derived from an EMBL/GenBank/DDBJ whole genome shotgun (WGS) entry which is preliminary data.</text>
</comment>
<feature type="compositionally biased region" description="Basic and acidic residues" evidence="1">
    <location>
        <begin position="25"/>
        <end position="34"/>
    </location>
</feature>
<dbReference type="EMBL" id="VSWC01000170">
    <property type="protein sequence ID" value="KAA1071842.1"/>
    <property type="molecule type" value="Genomic_DNA"/>
</dbReference>
<dbReference type="Proteomes" id="UP000325313">
    <property type="component" value="Unassembled WGS sequence"/>
</dbReference>
<accession>A0A5B0M4W1</accession>
<evidence type="ECO:0000313" key="2">
    <source>
        <dbReference type="EMBL" id="KAA1066640.1"/>
    </source>
</evidence>
<dbReference type="EMBL" id="VDEP01000509">
    <property type="protein sequence ID" value="KAA1066640.1"/>
    <property type="molecule type" value="Genomic_DNA"/>
</dbReference>
<gene>
    <name evidence="3" type="ORF">PGT21_021074</name>
    <name evidence="2" type="ORF">PGTUg99_002564</name>
</gene>